<feature type="domain" description="UBP-type" evidence="1">
    <location>
        <begin position="1"/>
        <end position="88"/>
    </location>
</feature>
<dbReference type="InterPro" id="IPR013083">
    <property type="entry name" value="Znf_RING/FYVE/PHD"/>
</dbReference>
<dbReference type="AlphaFoldDB" id="A0AAU8APP8"/>
<reference evidence="2" key="1">
    <citation type="submission" date="2023-02" db="EMBL/GenBank/DDBJ databases">
        <title>Description and genomic characterization of Salipiger bruguierae sp. nov., isolated from the sediment of mangrove plant Bruguiera sexangula.</title>
        <authorList>
            <person name="Long M."/>
        </authorList>
    </citation>
    <scope>NUCLEOTIDE SEQUENCE</scope>
    <source>
        <strain evidence="2">H15</strain>
    </source>
</reference>
<dbReference type="Pfam" id="PF02148">
    <property type="entry name" value="zf-UBP"/>
    <property type="match status" value="1"/>
</dbReference>
<evidence type="ECO:0000259" key="1">
    <source>
        <dbReference type="PROSITE" id="PS50271"/>
    </source>
</evidence>
<evidence type="ECO:0000313" key="2">
    <source>
        <dbReference type="EMBL" id="XCC96357.1"/>
    </source>
</evidence>
<sequence length="88" mass="9718">MSCAHLDQILQDLPTEEAKRGAVCPACVAMGSGWLHLRVCRSCGHVGCCDSSPNRHARGHWEATGHAVIASFEPRERWSWCFADDLLL</sequence>
<proteinExistence type="predicted"/>
<dbReference type="SUPFAM" id="SSF57850">
    <property type="entry name" value="RING/U-box"/>
    <property type="match status" value="1"/>
</dbReference>
<organism evidence="2">
    <name type="scientific">Alloyangia sp. H15</name>
    <dbReference type="NCBI Taxonomy" id="3029062"/>
    <lineage>
        <taxon>Bacteria</taxon>
        <taxon>Pseudomonadati</taxon>
        <taxon>Pseudomonadota</taxon>
        <taxon>Alphaproteobacteria</taxon>
        <taxon>Rhodobacterales</taxon>
        <taxon>Roseobacteraceae</taxon>
        <taxon>Alloyangia</taxon>
    </lineage>
</organism>
<dbReference type="GO" id="GO:0008270">
    <property type="term" value="F:zinc ion binding"/>
    <property type="evidence" value="ECO:0007669"/>
    <property type="project" value="InterPro"/>
</dbReference>
<dbReference type="Gene3D" id="3.30.40.10">
    <property type="entry name" value="Zinc/RING finger domain, C3HC4 (zinc finger)"/>
    <property type="match status" value="1"/>
</dbReference>
<dbReference type="PROSITE" id="PS50271">
    <property type="entry name" value="ZF_UBP"/>
    <property type="match status" value="1"/>
</dbReference>
<dbReference type="EMBL" id="CP123385">
    <property type="protein sequence ID" value="XCC96357.1"/>
    <property type="molecule type" value="Genomic_DNA"/>
</dbReference>
<protein>
    <submittedName>
        <fullName evidence="2">UBP-type zinc finger domain-containing protein</fullName>
    </submittedName>
</protein>
<dbReference type="RefSeq" id="WP_353475223.1">
    <property type="nucleotide sequence ID" value="NZ_CP123385.1"/>
</dbReference>
<accession>A0AAU8APP8</accession>
<gene>
    <name evidence="2" type="ORF">PVT71_16840</name>
</gene>
<name>A0AAU8APP8_9RHOB</name>
<dbReference type="InterPro" id="IPR001607">
    <property type="entry name" value="Znf_UBP"/>
</dbReference>